<dbReference type="Pfam" id="PF02384">
    <property type="entry name" value="N6_Mtase"/>
    <property type="match status" value="1"/>
</dbReference>
<dbReference type="EMBL" id="PYHO01000013">
    <property type="protein sequence ID" value="PSR45737.1"/>
    <property type="molecule type" value="Genomic_DNA"/>
</dbReference>
<dbReference type="Gene3D" id="3.40.50.150">
    <property type="entry name" value="Vaccinia Virus protein VP39"/>
    <property type="match status" value="1"/>
</dbReference>
<dbReference type="InterPro" id="IPR038333">
    <property type="entry name" value="T1MK-like_N_sf"/>
</dbReference>
<organism evidence="13 14">
    <name type="scientific">Kluyvera genomosp. 2</name>
    <dbReference type="NCBI Taxonomy" id="2774054"/>
    <lineage>
        <taxon>Bacteria</taxon>
        <taxon>Pseudomonadati</taxon>
        <taxon>Pseudomonadota</taxon>
        <taxon>Gammaproteobacteria</taxon>
        <taxon>Enterobacterales</taxon>
        <taxon>Enterobacteriaceae</taxon>
        <taxon>Kluyvera</taxon>
    </lineage>
</organism>
<keyword evidence="14" id="KW-1185">Reference proteome</keyword>
<dbReference type="CDD" id="cd02440">
    <property type="entry name" value="AdoMet_MTases"/>
    <property type="match status" value="1"/>
</dbReference>
<dbReference type="GO" id="GO:0003677">
    <property type="term" value="F:DNA binding"/>
    <property type="evidence" value="ECO:0007669"/>
    <property type="project" value="UniProtKB-KW"/>
</dbReference>
<dbReference type="SUPFAM" id="SSF116734">
    <property type="entry name" value="DNA methylase specificity domain"/>
    <property type="match status" value="1"/>
</dbReference>
<dbReference type="InterPro" id="IPR002052">
    <property type="entry name" value="DNA_methylase_N6_adenine_CS"/>
</dbReference>
<protein>
    <recommendedName>
        <fullName evidence="3">site-specific DNA-methyltransferase (adenine-specific)</fullName>
        <ecNumber evidence="3">2.1.1.72</ecNumber>
    </recommendedName>
</protein>
<comment type="similarity">
    <text evidence="2">Belongs to the type-I restriction system S methylase family.</text>
</comment>
<dbReference type="SUPFAM" id="SSF53335">
    <property type="entry name" value="S-adenosyl-L-methionine-dependent methyltransferases"/>
    <property type="match status" value="1"/>
</dbReference>
<evidence type="ECO:0000259" key="10">
    <source>
        <dbReference type="Pfam" id="PF01420"/>
    </source>
</evidence>
<dbReference type="PROSITE" id="PS00092">
    <property type="entry name" value="N6_MTASE"/>
    <property type="match status" value="1"/>
</dbReference>
<gene>
    <name evidence="13" type="ORF">C8256_16345</name>
</gene>
<dbReference type="GO" id="GO:0032259">
    <property type="term" value="P:methylation"/>
    <property type="evidence" value="ECO:0007669"/>
    <property type="project" value="UniProtKB-KW"/>
</dbReference>
<dbReference type="Pfam" id="PF12161">
    <property type="entry name" value="HsdM_N"/>
    <property type="match status" value="1"/>
</dbReference>
<evidence type="ECO:0000256" key="9">
    <source>
        <dbReference type="ARBA" id="ARBA00047942"/>
    </source>
</evidence>
<keyword evidence="6" id="KW-0949">S-adenosyl-L-methionine</keyword>
<keyword evidence="8" id="KW-0238">DNA-binding</keyword>
<evidence type="ECO:0000256" key="2">
    <source>
        <dbReference type="ARBA" id="ARBA00010923"/>
    </source>
</evidence>
<evidence type="ECO:0000256" key="8">
    <source>
        <dbReference type="ARBA" id="ARBA00023125"/>
    </source>
</evidence>
<dbReference type="InterPro" id="IPR044946">
    <property type="entry name" value="Restrct_endonuc_typeI_TRD_sf"/>
</dbReference>
<dbReference type="PRINTS" id="PR00507">
    <property type="entry name" value="N12N6MTFRASE"/>
</dbReference>
<evidence type="ECO:0000313" key="13">
    <source>
        <dbReference type="EMBL" id="PSR45737.1"/>
    </source>
</evidence>
<dbReference type="Pfam" id="PF01420">
    <property type="entry name" value="Methylase_S"/>
    <property type="match status" value="1"/>
</dbReference>
<dbReference type="Proteomes" id="UP000240892">
    <property type="component" value="Unassembled WGS sequence"/>
</dbReference>
<sequence length="661" mass="74835">MASISSIVKSTRNIMRQDTGTGSDELRILQLGWMLFLKIFSDKDKELELMDDNYSSPIPAGFHWDEWAGDDEGMTGDELLQFVDRKLFPSLSEIDLSTAKRRAVLLHEVFANNYNYMKSGIHLRQVINKLNEIDFNNSKDIHLFGRIYETFLSELQSAGTLGEFYTPRAVTQFMTEMVNPIHGETVLDPACGTGGFLTAVIEHLKASAGNVAEREAIGQNVQGWEYKPLPYMLANTNLILHDITTPNIRFGDSLQRPLSEYSRQDRVNVIIANPPFGGVVSNNNENNFPHSYRTKESADLFLILMIHLLKDGGRAAIILPDGSFTGDGVKQRIRQKLLEDCNVHTIIRLPNSVFKPYATVATNLVFFTKGSPTKKIWYYQHVCPPDIKAYSKTKPIDYNDFEAIRGWWSNRVNSDYSWCVSIDEIKERQYDLDIKNPNRQKVDEGMVAKDYIRTIDEDLREISEEVKDIFESYFELSDYTIVELGDICRIEKGQIGITKAIPGEYPLVTTGEDRKSHNECQFDGEAVCIPLVSSTGHGHASIKRIQYQDGKFALGNILAAAIPYDMSVVSAKYLYFYLNNFKDDVVVPLMKGMANVTLSIASIKKIKIVLPAIEDQEKLVVLMDKCERLRNTLLKSVDDSESMIKAVLGEIITSEWMDDIS</sequence>
<dbReference type="GO" id="GO:0009007">
    <property type="term" value="F:site-specific DNA-methyltransferase (adenine-specific) activity"/>
    <property type="evidence" value="ECO:0007669"/>
    <property type="project" value="UniProtKB-EC"/>
</dbReference>
<dbReference type="InterPro" id="IPR003356">
    <property type="entry name" value="DNA_methylase_A-5"/>
</dbReference>
<dbReference type="GO" id="GO:0008170">
    <property type="term" value="F:N-methyltransferase activity"/>
    <property type="evidence" value="ECO:0007669"/>
    <property type="project" value="InterPro"/>
</dbReference>
<evidence type="ECO:0000256" key="1">
    <source>
        <dbReference type="ARBA" id="ARBA00006594"/>
    </source>
</evidence>
<comment type="catalytic activity">
    <reaction evidence="9">
        <text>a 2'-deoxyadenosine in DNA + S-adenosyl-L-methionine = an N(6)-methyl-2'-deoxyadenosine in DNA + S-adenosyl-L-homocysteine + H(+)</text>
        <dbReference type="Rhea" id="RHEA:15197"/>
        <dbReference type="Rhea" id="RHEA-COMP:12418"/>
        <dbReference type="Rhea" id="RHEA-COMP:12419"/>
        <dbReference type="ChEBI" id="CHEBI:15378"/>
        <dbReference type="ChEBI" id="CHEBI:57856"/>
        <dbReference type="ChEBI" id="CHEBI:59789"/>
        <dbReference type="ChEBI" id="CHEBI:90615"/>
        <dbReference type="ChEBI" id="CHEBI:90616"/>
        <dbReference type="EC" id="2.1.1.72"/>
    </reaction>
</comment>
<evidence type="ECO:0000256" key="3">
    <source>
        <dbReference type="ARBA" id="ARBA00011900"/>
    </source>
</evidence>
<evidence type="ECO:0000256" key="5">
    <source>
        <dbReference type="ARBA" id="ARBA00022679"/>
    </source>
</evidence>
<dbReference type="GO" id="GO:0009307">
    <property type="term" value="P:DNA restriction-modification system"/>
    <property type="evidence" value="ECO:0007669"/>
    <property type="project" value="UniProtKB-KW"/>
</dbReference>
<dbReference type="InterPro" id="IPR029063">
    <property type="entry name" value="SAM-dependent_MTases_sf"/>
</dbReference>
<proteinExistence type="inferred from homology"/>
<feature type="domain" description="DNA methylase adenine-specific" evidence="11">
    <location>
        <begin position="140"/>
        <end position="440"/>
    </location>
</feature>
<dbReference type="InterPro" id="IPR022749">
    <property type="entry name" value="D12N6_MeTrfase_N"/>
</dbReference>
<accession>A0A2T2XZR8</accession>
<feature type="domain" description="N6 adenine-specific DNA methyltransferase N-terminal" evidence="12">
    <location>
        <begin position="7"/>
        <end position="130"/>
    </location>
</feature>
<comment type="similarity">
    <text evidence="1">Belongs to the N(4)/N(6)-methyltransferase family.</text>
</comment>
<dbReference type="RefSeq" id="WP_106928547.1">
    <property type="nucleotide sequence ID" value="NZ_CABMMU010000013.1"/>
</dbReference>
<dbReference type="Gene3D" id="1.20.1260.30">
    <property type="match status" value="1"/>
</dbReference>
<keyword evidence="4 13" id="KW-0489">Methyltransferase</keyword>
<name>A0A2T2XZR8_9ENTR</name>
<comment type="caution">
    <text evidence="13">The sequence shown here is derived from an EMBL/GenBank/DDBJ whole genome shotgun (WGS) entry which is preliminary data.</text>
</comment>
<feature type="domain" description="Type I restriction modification DNA specificity" evidence="10">
    <location>
        <begin position="477"/>
        <end position="634"/>
    </location>
</feature>
<evidence type="ECO:0000256" key="4">
    <source>
        <dbReference type="ARBA" id="ARBA00022603"/>
    </source>
</evidence>
<dbReference type="PANTHER" id="PTHR42933">
    <property type="entry name" value="SLR6095 PROTEIN"/>
    <property type="match status" value="1"/>
</dbReference>
<keyword evidence="5 13" id="KW-0808">Transferase</keyword>
<evidence type="ECO:0000259" key="11">
    <source>
        <dbReference type="Pfam" id="PF02384"/>
    </source>
</evidence>
<reference evidence="13 14" key="1">
    <citation type="submission" date="2018-03" db="EMBL/GenBank/DDBJ databases">
        <title>First report of an OXA-48+CTX-M-M-producing Kluyvera ascorbata clone recovered from patients admitted in a University Hospital in Madrid, Spain.</title>
        <authorList>
            <person name="Hernandez-Garcia M."/>
            <person name="Leon-Sampedro R."/>
            <person name="Perez-Viso B."/>
            <person name="Morosini M.I."/>
            <person name="Lopez-Fresnena N."/>
            <person name="Coque T.M."/>
            <person name="Bonten M."/>
            <person name="Malhotra-Kumar S."/>
            <person name="Ruiz-Garbajosa P."/>
            <person name="Canton R."/>
        </authorList>
    </citation>
    <scope>NUCLEOTIDE SEQUENCE [LARGE SCALE GENOMIC DNA]</scope>
    <source>
        <strain evidence="13 14">KA2</strain>
    </source>
</reference>
<dbReference type="InterPro" id="IPR000055">
    <property type="entry name" value="Restrct_endonuc_typeI_TRD"/>
</dbReference>
<evidence type="ECO:0000256" key="7">
    <source>
        <dbReference type="ARBA" id="ARBA00022747"/>
    </source>
</evidence>
<dbReference type="EC" id="2.1.1.72" evidence="3"/>
<evidence type="ECO:0000256" key="6">
    <source>
        <dbReference type="ARBA" id="ARBA00022691"/>
    </source>
</evidence>
<dbReference type="InterPro" id="IPR051537">
    <property type="entry name" value="DNA_Adenine_Mtase"/>
</dbReference>
<dbReference type="Gene3D" id="3.90.220.20">
    <property type="entry name" value="DNA methylase specificity domains"/>
    <property type="match status" value="1"/>
</dbReference>
<keyword evidence="7" id="KW-0680">Restriction system</keyword>
<evidence type="ECO:0000259" key="12">
    <source>
        <dbReference type="Pfam" id="PF12161"/>
    </source>
</evidence>
<dbReference type="AlphaFoldDB" id="A0A2T2XZR8"/>
<evidence type="ECO:0000313" key="14">
    <source>
        <dbReference type="Proteomes" id="UP000240892"/>
    </source>
</evidence>
<dbReference type="PANTHER" id="PTHR42933:SF4">
    <property type="entry name" value="TYPE I RESTRICTION ENZYME ECOKI METHYLASE SUBUNIT"/>
    <property type="match status" value="1"/>
</dbReference>